<keyword evidence="6 9" id="KW-0238">DNA-binding</keyword>
<reference evidence="13" key="1">
    <citation type="journal article" date="2020" name="mSystems">
        <title>Genome- and Community-Level Interaction Insights into Carbon Utilization and Element Cycling Functions of Hydrothermarchaeota in Hydrothermal Sediment.</title>
        <authorList>
            <person name="Zhou Z."/>
            <person name="Liu Y."/>
            <person name="Xu W."/>
            <person name="Pan J."/>
            <person name="Luo Z.H."/>
            <person name="Li M."/>
        </authorList>
    </citation>
    <scope>NUCLEOTIDE SEQUENCE [LARGE SCALE GENOMIC DNA]</scope>
    <source>
        <strain evidence="13">SpSt-69</strain>
    </source>
</reference>
<dbReference type="Gene3D" id="6.10.140.430">
    <property type="match status" value="1"/>
</dbReference>
<dbReference type="GO" id="GO:0030983">
    <property type="term" value="F:mismatched DNA binding"/>
    <property type="evidence" value="ECO:0007669"/>
    <property type="project" value="InterPro"/>
</dbReference>
<dbReference type="GO" id="GO:0140664">
    <property type="term" value="F:ATP-dependent DNA damage sensor activity"/>
    <property type="evidence" value="ECO:0007669"/>
    <property type="project" value="InterPro"/>
</dbReference>
<keyword evidence="4 9" id="KW-0227">DNA damage</keyword>
<dbReference type="PIRSF" id="PIRSF037677">
    <property type="entry name" value="DNA_mis_repair_Msh6"/>
    <property type="match status" value="1"/>
</dbReference>
<dbReference type="Pfam" id="PF05190">
    <property type="entry name" value="MutS_IV"/>
    <property type="match status" value="1"/>
</dbReference>
<dbReference type="GO" id="GO:0005524">
    <property type="term" value="F:ATP binding"/>
    <property type="evidence" value="ECO:0007669"/>
    <property type="project" value="UniProtKB-UniRule"/>
</dbReference>
<dbReference type="Pfam" id="PF05188">
    <property type="entry name" value="MutS_II"/>
    <property type="match status" value="1"/>
</dbReference>
<evidence type="ECO:0000256" key="10">
    <source>
        <dbReference type="RuleBase" id="RU003756"/>
    </source>
</evidence>
<feature type="coiled-coil region" evidence="11">
    <location>
        <begin position="774"/>
        <end position="801"/>
    </location>
</feature>
<dbReference type="InterPro" id="IPR027417">
    <property type="entry name" value="P-loop_NTPase"/>
</dbReference>
<dbReference type="GO" id="GO:0006298">
    <property type="term" value="P:mismatch repair"/>
    <property type="evidence" value="ECO:0007669"/>
    <property type="project" value="UniProtKB-UniRule"/>
</dbReference>
<evidence type="ECO:0000256" key="6">
    <source>
        <dbReference type="ARBA" id="ARBA00023125"/>
    </source>
</evidence>
<dbReference type="InterPro" id="IPR017261">
    <property type="entry name" value="DNA_mismatch_repair_MutS/MSH"/>
</dbReference>
<organism evidence="13">
    <name type="scientific">candidate division WOR-3 bacterium</name>
    <dbReference type="NCBI Taxonomy" id="2052148"/>
    <lineage>
        <taxon>Bacteria</taxon>
        <taxon>Bacteria division WOR-3</taxon>
    </lineage>
</organism>
<dbReference type="Gene3D" id="3.40.50.300">
    <property type="entry name" value="P-loop containing nucleotide triphosphate hydrolases"/>
    <property type="match status" value="1"/>
</dbReference>
<gene>
    <name evidence="9 13" type="primary">mutS</name>
    <name evidence="13" type="ORF">ENU66_05875</name>
</gene>
<dbReference type="NCBIfam" id="NF003810">
    <property type="entry name" value="PRK05399.1"/>
    <property type="match status" value="1"/>
</dbReference>
<dbReference type="HAMAP" id="MF_00096">
    <property type="entry name" value="MutS"/>
    <property type="match status" value="1"/>
</dbReference>
<feature type="domain" description="DNA mismatch repair proteins mutS family" evidence="12">
    <location>
        <begin position="676"/>
        <end position="692"/>
    </location>
</feature>
<sequence length="848" mass="97748">MYQTPLLTQYKALKEKNKDTLLAFRIGDFYEFLYDDAHVASKVLGITLTSKPLYKNHRAPLAGIPAKAAWQYFEKLVKNGYKVAICEQLGEGKKLMEREVVEVLTPGTFYHPDFSEETEHVFIGSLTFLKEKGAIAIADIGTGEIFIESGTLEELINRIETHNIQEILVEDDLYFELKDRYEFNYTRIASTLLARDSIIEKICKFFGVPDIKIINLQDDQSELRAIFNLINYLEEKKPGMLSHLRTIKRIDNEKILKIDAKTAKHLELLEKPYGEQEDTLYHHLKETITPQGSRYLKETILTPLRDINLINERLCRVEFFLTNQEKHQKVREELKKISDLERIISRFSTQKFHIRDFLRLVESIKAFKEIENLLKNEELFAFPSTSQDFELLIKNIESTIEEDPPATPPGWVKSGVNKELDELKFLLTHSKEKLLEMEKREREKTGIPNLRIGYNQVFGFYYEVTKSHLDKVPSYFIRKQTLQNAERFYTEELKELEGKLLSAEEKIISIEKEIVENLRNSVLNFSKEIVALTAFIKELDLIQAFAKVSRSYKYTKPVITTGTKLIIKEGRHPVVEKNLKSPFIPNDTVLDTENNILYIITGPNMSGKSTYLRQVAIIMIMAHMGCFVPASYAEIPLTDRIFARIGASDDITKGVSTFMAEMLETAEIMRNATSNSMLILDEIGRGTSTTDGIAIAWACVEYIVEKIKAKTLFATHYHELSEISRIHPEVKNYHMKVAEWEGNVVFLRKLVEGAANKSYGIHVAALSGLPEEVIERAREIASQLERKENELTKRIRSNIKQLNLFEREEVHKNQCKICEMLSTIDVDGISPREALNLLYKLKEEFNKC</sequence>
<dbReference type="InterPro" id="IPR007860">
    <property type="entry name" value="DNA_mmatch_repair_MutS_con_dom"/>
</dbReference>
<evidence type="ECO:0000256" key="1">
    <source>
        <dbReference type="ARBA" id="ARBA00006271"/>
    </source>
</evidence>
<name>A0A7V4E5Z1_UNCW3</name>
<comment type="caution">
    <text evidence="13">The sequence shown here is derived from an EMBL/GenBank/DDBJ whole genome shotgun (WGS) entry which is preliminary data.</text>
</comment>
<evidence type="ECO:0000256" key="8">
    <source>
        <dbReference type="ARBA" id="ARBA00024647"/>
    </source>
</evidence>
<evidence type="ECO:0000256" key="4">
    <source>
        <dbReference type="ARBA" id="ARBA00022763"/>
    </source>
</evidence>
<dbReference type="InterPro" id="IPR007861">
    <property type="entry name" value="DNA_mismatch_repair_MutS_clamp"/>
</dbReference>
<evidence type="ECO:0000256" key="5">
    <source>
        <dbReference type="ARBA" id="ARBA00022840"/>
    </source>
</evidence>
<keyword evidence="5 9" id="KW-0067">ATP-binding</keyword>
<dbReference type="AlphaFoldDB" id="A0A7V4E5Z1"/>
<dbReference type="InterPro" id="IPR045076">
    <property type="entry name" value="MutS"/>
</dbReference>
<dbReference type="FunFam" id="3.40.50.300:FF:000870">
    <property type="entry name" value="MutS protein homolog 4"/>
    <property type="match status" value="1"/>
</dbReference>
<proteinExistence type="inferred from homology"/>
<dbReference type="InterPro" id="IPR000432">
    <property type="entry name" value="DNA_mismatch_repair_MutS_C"/>
</dbReference>
<dbReference type="InterPro" id="IPR005748">
    <property type="entry name" value="DNA_mismatch_repair_MutS"/>
</dbReference>
<comment type="similarity">
    <text evidence="1 9 10">Belongs to the DNA mismatch repair MutS family.</text>
</comment>
<dbReference type="SUPFAM" id="SSF55271">
    <property type="entry name" value="DNA repair protein MutS, domain I"/>
    <property type="match status" value="1"/>
</dbReference>
<dbReference type="Pfam" id="PF00488">
    <property type="entry name" value="MutS_V"/>
    <property type="match status" value="1"/>
</dbReference>
<evidence type="ECO:0000256" key="2">
    <source>
        <dbReference type="ARBA" id="ARBA00021982"/>
    </source>
</evidence>
<dbReference type="NCBIfam" id="TIGR01070">
    <property type="entry name" value="mutS1"/>
    <property type="match status" value="1"/>
</dbReference>
<dbReference type="PANTHER" id="PTHR11361:SF34">
    <property type="entry name" value="DNA MISMATCH REPAIR PROTEIN MSH1, MITOCHONDRIAL"/>
    <property type="match status" value="1"/>
</dbReference>
<dbReference type="InterPro" id="IPR007695">
    <property type="entry name" value="DNA_mismatch_repair_MutS-lik_N"/>
</dbReference>
<dbReference type="Gene3D" id="1.10.1420.10">
    <property type="match status" value="2"/>
</dbReference>
<dbReference type="GO" id="GO:0005829">
    <property type="term" value="C:cytosol"/>
    <property type="evidence" value="ECO:0007669"/>
    <property type="project" value="TreeGrafter"/>
</dbReference>
<dbReference type="InterPro" id="IPR036187">
    <property type="entry name" value="DNA_mismatch_repair_MutS_sf"/>
</dbReference>
<dbReference type="SMART" id="SM00534">
    <property type="entry name" value="MUTSac"/>
    <property type="match status" value="1"/>
</dbReference>
<dbReference type="GO" id="GO:0003684">
    <property type="term" value="F:damaged DNA binding"/>
    <property type="evidence" value="ECO:0007669"/>
    <property type="project" value="UniProtKB-UniRule"/>
</dbReference>
<feature type="binding site" evidence="9">
    <location>
        <begin position="602"/>
        <end position="609"/>
    </location>
    <ligand>
        <name>ATP</name>
        <dbReference type="ChEBI" id="CHEBI:30616"/>
    </ligand>
</feature>
<dbReference type="Gene3D" id="3.30.420.110">
    <property type="entry name" value="MutS, connector domain"/>
    <property type="match status" value="1"/>
</dbReference>
<keyword evidence="7 9" id="KW-0234">DNA repair</keyword>
<keyword evidence="11" id="KW-0175">Coiled coil</keyword>
<dbReference type="SUPFAM" id="SSF53150">
    <property type="entry name" value="DNA repair protein MutS, domain II"/>
    <property type="match status" value="1"/>
</dbReference>
<evidence type="ECO:0000313" key="13">
    <source>
        <dbReference type="EMBL" id="HGL17834.1"/>
    </source>
</evidence>
<evidence type="ECO:0000256" key="9">
    <source>
        <dbReference type="HAMAP-Rule" id="MF_00096"/>
    </source>
</evidence>
<evidence type="ECO:0000256" key="3">
    <source>
        <dbReference type="ARBA" id="ARBA00022741"/>
    </source>
</evidence>
<dbReference type="EMBL" id="DTDJ01000036">
    <property type="protein sequence ID" value="HGL17834.1"/>
    <property type="molecule type" value="Genomic_DNA"/>
</dbReference>
<dbReference type="PROSITE" id="PS00486">
    <property type="entry name" value="DNA_MISMATCH_REPAIR_2"/>
    <property type="match status" value="1"/>
</dbReference>
<feature type="coiled-coil region" evidence="11">
    <location>
        <begin position="479"/>
        <end position="513"/>
    </location>
</feature>
<comment type="function">
    <text evidence="8 9">This protein is involved in the repair of mismatches in DNA. It is possible that it carries out the mismatch recognition step. This protein has a weak ATPase activity.</text>
</comment>
<dbReference type="CDD" id="cd03284">
    <property type="entry name" value="ABC_MutS1"/>
    <property type="match status" value="1"/>
</dbReference>
<dbReference type="SUPFAM" id="SSF52540">
    <property type="entry name" value="P-loop containing nucleoside triphosphate hydrolases"/>
    <property type="match status" value="1"/>
</dbReference>
<dbReference type="Gene3D" id="3.40.1170.10">
    <property type="entry name" value="DNA repair protein MutS, domain I"/>
    <property type="match status" value="1"/>
</dbReference>
<dbReference type="InterPro" id="IPR036678">
    <property type="entry name" value="MutS_con_dom_sf"/>
</dbReference>
<protein>
    <recommendedName>
        <fullName evidence="2 9">DNA mismatch repair protein MutS</fullName>
    </recommendedName>
</protein>
<evidence type="ECO:0000259" key="12">
    <source>
        <dbReference type="PROSITE" id="PS00486"/>
    </source>
</evidence>
<dbReference type="SMART" id="SM00533">
    <property type="entry name" value="MUTSd"/>
    <property type="match status" value="1"/>
</dbReference>
<evidence type="ECO:0000256" key="7">
    <source>
        <dbReference type="ARBA" id="ARBA00023204"/>
    </source>
</evidence>
<evidence type="ECO:0000256" key="11">
    <source>
        <dbReference type="SAM" id="Coils"/>
    </source>
</evidence>
<accession>A0A7V4E5Z1</accession>
<dbReference type="InterPro" id="IPR016151">
    <property type="entry name" value="DNA_mismatch_repair_MutS_N"/>
</dbReference>
<dbReference type="Pfam" id="PF05192">
    <property type="entry name" value="MutS_III"/>
    <property type="match status" value="1"/>
</dbReference>
<dbReference type="Pfam" id="PF01624">
    <property type="entry name" value="MutS_I"/>
    <property type="match status" value="1"/>
</dbReference>
<dbReference type="SUPFAM" id="SSF48334">
    <property type="entry name" value="DNA repair protein MutS, domain III"/>
    <property type="match status" value="1"/>
</dbReference>
<dbReference type="PANTHER" id="PTHR11361">
    <property type="entry name" value="DNA MISMATCH REPAIR PROTEIN MUTS FAMILY MEMBER"/>
    <property type="match status" value="1"/>
</dbReference>
<dbReference type="InterPro" id="IPR007696">
    <property type="entry name" value="DNA_mismatch_repair_MutS_core"/>
</dbReference>
<keyword evidence="3 9" id="KW-0547">Nucleotide-binding</keyword>